<protein>
    <submittedName>
        <fullName evidence="1">Uncharacterized protein</fullName>
    </submittedName>
</protein>
<gene>
    <name evidence="1" type="ORF">FF011L_31400</name>
</gene>
<dbReference type="AlphaFoldDB" id="A0A517MHK6"/>
<reference evidence="1 2" key="1">
    <citation type="submission" date="2019-02" db="EMBL/GenBank/DDBJ databases">
        <title>Deep-cultivation of Planctomycetes and their phenomic and genomic characterization uncovers novel biology.</title>
        <authorList>
            <person name="Wiegand S."/>
            <person name="Jogler M."/>
            <person name="Boedeker C."/>
            <person name="Pinto D."/>
            <person name="Vollmers J."/>
            <person name="Rivas-Marin E."/>
            <person name="Kohn T."/>
            <person name="Peeters S.H."/>
            <person name="Heuer A."/>
            <person name="Rast P."/>
            <person name="Oberbeckmann S."/>
            <person name="Bunk B."/>
            <person name="Jeske O."/>
            <person name="Meyerdierks A."/>
            <person name="Storesund J.E."/>
            <person name="Kallscheuer N."/>
            <person name="Luecker S."/>
            <person name="Lage O.M."/>
            <person name="Pohl T."/>
            <person name="Merkel B.J."/>
            <person name="Hornburger P."/>
            <person name="Mueller R.-W."/>
            <person name="Bruemmer F."/>
            <person name="Labrenz M."/>
            <person name="Spormann A.M."/>
            <person name="Op den Camp H."/>
            <person name="Overmann J."/>
            <person name="Amann R."/>
            <person name="Jetten M.S.M."/>
            <person name="Mascher T."/>
            <person name="Medema M.H."/>
            <person name="Devos D.P."/>
            <person name="Kaster A.-K."/>
            <person name="Ovreas L."/>
            <person name="Rohde M."/>
            <person name="Galperin M.Y."/>
            <person name="Jogler C."/>
        </authorList>
    </citation>
    <scope>NUCLEOTIDE SEQUENCE [LARGE SCALE GENOMIC DNA]</scope>
    <source>
        <strain evidence="1 2">FF011L</strain>
    </source>
</reference>
<dbReference type="Proteomes" id="UP000320672">
    <property type="component" value="Chromosome"/>
</dbReference>
<name>A0A517MHK6_9BACT</name>
<sequence length="104" mass="11889">MELAVFLRFLAVVSLFVVTDSLSLQAHGNGRNWRSPATPGRVHLDASFFGNPQDFSYGYRGVYPNNGYGYTYDPYRTGSFKAPDLMDDPYFRSQMNVGRRRHAR</sequence>
<dbReference type="KEGG" id="rml:FF011L_31400"/>
<evidence type="ECO:0000313" key="2">
    <source>
        <dbReference type="Proteomes" id="UP000320672"/>
    </source>
</evidence>
<proteinExistence type="predicted"/>
<keyword evidence="2" id="KW-1185">Reference proteome</keyword>
<accession>A0A517MHK6</accession>
<organism evidence="1 2">
    <name type="scientific">Roseimaritima multifibrata</name>
    <dbReference type="NCBI Taxonomy" id="1930274"/>
    <lineage>
        <taxon>Bacteria</taxon>
        <taxon>Pseudomonadati</taxon>
        <taxon>Planctomycetota</taxon>
        <taxon>Planctomycetia</taxon>
        <taxon>Pirellulales</taxon>
        <taxon>Pirellulaceae</taxon>
        <taxon>Roseimaritima</taxon>
    </lineage>
</organism>
<dbReference type="EMBL" id="CP036262">
    <property type="protein sequence ID" value="QDS94361.1"/>
    <property type="molecule type" value="Genomic_DNA"/>
</dbReference>
<evidence type="ECO:0000313" key="1">
    <source>
        <dbReference type="EMBL" id="QDS94361.1"/>
    </source>
</evidence>